<evidence type="ECO:0000313" key="9">
    <source>
        <dbReference type="EMBL" id="NOJ71187.1"/>
    </source>
</evidence>
<keyword evidence="2 8" id="KW-0645">Protease</keyword>
<reference evidence="9 10" key="1">
    <citation type="submission" date="2020-05" db="EMBL/GenBank/DDBJ databases">
        <title>Whole genome sequencing and identification of novel metabolites from Paenibacillus alvei strain JR949.</title>
        <authorList>
            <person name="Rajendhran J."/>
            <person name="Sree Pranav P."/>
            <person name="Mahalakshmi B."/>
            <person name="Karthikeyan R."/>
        </authorList>
    </citation>
    <scope>NUCLEOTIDE SEQUENCE [LARGE SCALE GENOMIC DNA]</scope>
    <source>
        <strain evidence="9 10">JR949</strain>
    </source>
</reference>
<evidence type="ECO:0000256" key="2">
    <source>
        <dbReference type="ARBA" id="ARBA00022670"/>
    </source>
</evidence>
<dbReference type="GO" id="GO:0016829">
    <property type="term" value="F:lyase activity"/>
    <property type="evidence" value="ECO:0007669"/>
    <property type="project" value="UniProtKB-KW"/>
</dbReference>
<organism evidence="9 10">
    <name type="scientific">Paenibacillus alvei</name>
    <name type="common">Bacillus alvei</name>
    <dbReference type="NCBI Taxonomy" id="44250"/>
    <lineage>
        <taxon>Bacteria</taxon>
        <taxon>Bacillati</taxon>
        <taxon>Bacillota</taxon>
        <taxon>Bacilli</taxon>
        <taxon>Bacillales</taxon>
        <taxon>Paenibacillaceae</taxon>
        <taxon>Paenibacillus</taxon>
    </lineage>
</organism>
<evidence type="ECO:0000256" key="8">
    <source>
        <dbReference type="RuleBase" id="RU364100"/>
    </source>
</evidence>
<dbReference type="Pfam" id="PF02586">
    <property type="entry name" value="SRAP"/>
    <property type="match status" value="1"/>
</dbReference>
<proteinExistence type="inferred from homology"/>
<dbReference type="Proteomes" id="UP000552038">
    <property type="component" value="Unassembled WGS sequence"/>
</dbReference>
<name>A0AAP6ZZS5_PAEAL</name>
<evidence type="ECO:0000256" key="5">
    <source>
        <dbReference type="ARBA" id="ARBA00023124"/>
    </source>
</evidence>
<dbReference type="EC" id="3.4.-.-" evidence="8"/>
<keyword evidence="3" id="KW-0227">DNA damage</keyword>
<dbReference type="AlphaFoldDB" id="A0AAP6ZZS5"/>
<gene>
    <name evidence="9" type="ORF">HMI46_11530</name>
</gene>
<dbReference type="GO" id="GO:0006508">
    <property type="term" value="P:proteolysis"/>
    <property type="evidence" value="ECO:0007669"/>
    <property type="project" value="UniProtKB-KW"/>
</dbReference>
<dbReference type="InterPro" id="IPR003738">
    <property type="entry name" value="SRAP"/>
</dbReference>
<evidence type="ECO:0000256" key="1">
    <source>
        <dbReference type="ARBA" id="ARBA00008136"/>
    </source>
</evidence>
<dbReference type="GO" id="GO:0008233">
    <property type="term" value="F:peptidase activity"/>
    <property type="evidence" value="ECO:0007669"/>
    <property type="project" value="UniProtKB-KW"/>
</dbReference>
<accession>A0AAP6ZZS5</accession>
<evidence type="ECO:0000256" key="6">
    <source>
        <dbReference type="ARBA" id="ARBA00023125"/>
    </source>
</evidence>
<evidence type="ECO:0000256" key="7">
    <source>
        <dbReference type="ARBA" id="ARBA00023239"/>
    </source>
</evidence>
<comment type="caution">
    <text evidence="9">The sequence shown here is derived from an EMBL/GenBank/DDBJ whole genome shotgun (WGS) entry which is preliminary data.</text>
</comment>
<dbReference type="PANTHER" id="PTHR13604">
    <property type="entry name" value="DC12-RELATED"/>
    <property type="match status" value="1"/>
</dbReference>
<dbReference type="PANTHER" id="PTHR13604:SF0">
    <property type="entry name" value="ABASIC SITE PROCESSING PROTEIN HMCES"/>
    <property type="match status" value="1"/>
</dbReference>
<sequence>MCRKYAISADLSEIERVFEIEQVLYPYQRRYNISPTQAVPAILELKGRRVLDEFRWGMVPFWGKDSLNADIYSVHSNSAYWKLTERQRCVIPCNGFYYWRQQGKKSLPVHMVLRSRGVFGVAGLYEVWRDVQGRVQQTCTLLMSRSNELVAEFESRMPAILDPVEVDAWLRPVSTEIESLARLLRPYAAERMMFYPVTPRIEDEQYDHSDCVQELDMRLGWVKP</sequence>
<dbReference type="RefSeq" id="WP_171416736.1">
    <property type="nucleotide sequence ID" value="NZ_JABFOR010000011.1"/>
</dbReference>
<dbReference type="SUPFAM" id="SSF143081">
    <property type="entry name" value="BB1717-like"/>
    <property type="match status" value="1"/>
</dbReference>
<dbReference type="GO" id="GO:0003697">
    <property type="term" value="F:single-stranded DNA binding"/>
    <property type="evidence" value="ECO:0007669"/>
    <property type="project" value="InterPro"/>
</dbReference>
<evidence type="ECO:0000313" key="10">
    <source>
        <dbReference type="Proteomes" id="UP000552038"/>
    </source>
</evidence>
<keyword evidence="6" id="KW-0238">DNA-binding</keyword>
<evidence type="ECO:0000256" key="4">
    <source>
        <dbReference type="ARBA" id="ARBA00022801"/>
    </source>
</evidence>
<protein>
    <recommendedName>
        <fullName evidence="8">Abasic site processing protein</fullName>
        <ecNumber evidence="8">3.4.-.-</ecNumber>
    </recommendedName>
</protein>
<evidence type="ECO:0000256" key="3">
    <source>
        <dbReference type="ARBA" id="ARBA00022763"/>
    </source>
</evidence>
<keyword evidence="5" id="KW-0190">Covalent protein-DNA linkage</keyword>
<keyword evidence="4 8" id="KW-0378">Hydrolase</keyword>
<comment type="similarity">
    <text evidence="1 8">Belongs to the SOS response-associated peptidase family.</text>
</comment>
<dbReference type="EMBL" id="JABFOR010000011">
    <property type="protein sequence ID" value="NOJ71187.1"/>
    <property type="molecule type" value="Genomic_DNA"/>
</dbReference>
<dbReference type="GO" id="GO:0106300">
    <property type="term" value="P:protein-DNA covalent cross-linking repair"/>
    <property type="evidence" value="ECO:0007669"/>
    <property type="project" value="InterPro"/>
</dbReference>
<dbReference type="Gene3D" id="3.90.1680.10">
    <property type="entry name" value="SOS response associated peptidase-like"/>
    <property type="match status" value="1"/>
</dbReference>
<keyword evidence="7" id="KW-0456">Lyase</keyword>
<dbReference type="InterPro" id="IPR036590">
    <property type="entry name" value="SRAP-like"/>
</dbReference>